<dbReference type="InterPro" id="IPR001347">
    <property type="entry name" value="SIS_dom"/>
</dbReference>
<dbReference type="GO" id="GO:0003700">
    <property type="term" value="F:DNA-binding transcription factor activity"/>
    <property type="evidence" value="ECO:0007669"/>
    <property type="project" value="InterPro"/>
</dbReference>
<reference evidence="6 7" key="1">
    <citation type="submission" date="2016-04" db="EMBL/GenBank/DDBJ databases">
        <title>ATOL: Assembling a taxonomically balanced genome-scale reconstruction of the evolutionary history of the Enterobacteriaceae.</title>
        <authorList>
            <person name="Plunkett G.III."/>
            <person name="Neeno-Eckwall E.C."/>
            <person name="Glasner J.D."/>
            <person name="Perna N.T."/>
        </authorList>
    </citation>
    <scope>NUCLEOTIDE SEQUENCE [LARGE SCALE GENOMIC DNA]</scope>
    <source>
        <strain evidence="6 7">ATCC 51603</strain>
    </source>
</reference>
<dbReference type="InterPro" id="IPR047640">
    <property type="entry name" value="RpiR-like"/>
</dbReference>
<protein>
    <submittedName>
        <fullName evidence="6">RpiR family transcriptional regulator</fullName>
    </submittedName>
</protein>
<keyword evidence="1" id="KW-0805">Transcription regulation</keyword>
<dbReference type="AlphaFoldDB" id="A0A1B7K6N7"/>
<dbReference type="EMBL" id="LXEU01000015">
    <property type="protein sequence ID" value="OAT55809.1"/>
    <property type="molecule type" value="Genomic_DNA"/>
</dbReference>
<dbReference type="InterPro" id="IPR036388">
    <property type="entry name" value="WH-like_DNA-bd_sf"/>
</dbReference>
<dbReference type="Gene3D" id="3.40.50.10490">
    <property type="entry name" value="Glucose-6-phosphate isomerase like protein, domain 1"/>
    <property type="match status" value="1"/>
</dbReference>
<dbReference type="PANTHER" id="PTHR30514">
    <property type="entry name" value="GLUCOKINASE"/>
    <property type="match status" value="1"/>
</dbReference>
<evidence type="ECO:0000256" key="1">
    <source>
        <dbReference type="ARBA" id="ARBA00023015"/>
    </source>
</evidence>
<evidence type="ECO:0000256" key="2">
    <source>
        <dbReference type="ARBA" id="ARBA00023125"/>
    </source>
</evidence>
<dbReference type="InterPro" id="IPR046348">
    <property type="entry name" value="SIS_dom_sf"/>
</dbReference>
<dbReference type="Pfam" id="PF01380">
    <property type="entry name" value="SIS"/>
    <property type="match status" value="1"/>
</dbReference>
<dbReference type="InterPro" id="IPR009057">
    <property type="entry name" value="Homeodomain-like_sf"/>
</dbReference>
<dbReference type="GO" id="GO:0097367">
    <property type="term" value="F:carbohydrate derivative binding"/>
    <property type="evidence" value="ECO:0007669"/>
    <property type="project" value="InterPro"/>
</dbReference>
<dbReference type="SUPFAM" id="SSF53697">
    <property type="entry name" value="SIS domain"/>
    <property type="match status" value="1"/>
</dbReference>
<dbReference type="PANTHER" id="PTHR30514:SF1">
    <property type="entry name" value="HTH-TYPE TRANSCRIPTIONAL REGULATOR HEXR-RELATED"/>
    <property type="match status" value="1"/>
</dbReference>
<feature type="domain" description="HTH rpiR-type" evidence="4">
    <location>
        <begin position="2"/>
        <end position="78"/>
    </location>
</feature>
<dbReference type="PROSITE" id="PS51464">
    <property type="entry name" value="SIS"/>
    <property type="match status" value="1"/>
</dbReference>
<evidence type="ECO:0000313" key="7">
    <source>
        <dbReference type="Proteomes" id="UP000078386"/>
    </source>
</evidence>
<keyword evidence="2" id="KW-0238">DNA-binding</keyword>
<organism evidence="6 7">
    <name type="scientific">Kluyvera georgiana ATCC 51603</name>
    <dbReference type="NCBI Taxonomy" id="1354264"/>
    <lineage>
        <taxon>Bacteria</taxon>
        <taxon>Pseudomonadati</taxon>
        <taxon>Pseudomonadota</taxon>
        <taxon>Gammaproteobacteria</taxon>
        <taxon>Enterobacterales</taxon>
        <taxon>Enterobacteriaceae</taxon>
        <taxon>Kluyvera</taxon>
    </lineage>
</organism>
<dbReference type="SUPFAM" id="SSF46689">
    <property type="entry name" value="Homeodomain-like"/>
    <property type="match status" value="1"/>
</dbReference>
<dbReference type="CDD" id="cd05013">
    <property type="entry name" value="SIS_RpiR"/>
    <property type="match status" value="1"/>
</dbReference>
<name>A0A1B7K6N7_9ENTR</name>
<accession>A0A1B7K6N7</accession>
<dbReference type="Gene3D" id="1.10.10.10">
    <property type="entry name" value="Winged helix-like DNA-binding domain superfamily/Winged helix DNA-binding domain"/>
    <property type="match status" value="1"/>
</dbReference>
<evidence type="ECO:0000259" key="4">
    <source>
        <dbReference type="PROSITE" id="PS51071"/>
    </source>
</evidence>
<gene>
    <name evidence="6" type="ORF">M989_00831</name>
</gene>
<evidence type="ECO:0000256" key="3">
    <source>
        <dbReference type="ARBA" id="ARBA00023163"/>
    </source>
</evidence>
<proteinExistence type="predicted"/>
<dbReference type="GO" id="GO:1901135">
    <property type="term" value="P:carbohydrate derivative metabolic process"/>
    <property type="evidence" value="ECO:0007669"/>
    <property type="project" value="InterPro"/>
</dbReference>
<dbReference type="RefSeq" id="WP_064542446.1">
    <property type="nucleotide sequence ID" value="NZ_LXEU01000015.1"/>
</dbReference>
<evidence type="ECO:0000259" key="5">
    <source>
        <dbReference type="PROSITE" id="PS51464"/>
    </source>
</evidence>
<dbReference type="InterPro" id="IPR000281">
    <property type="entry name" value="HTH_RpiR"/>
</dbReference>
<keyword evidence="3" id="KW-0804">Transcription</keyword>
<comment type="caution">
    <text evidence="6">The sequence shown here is derived from an EMBL/GenBank/DDBJ whole genome shotgun (WGS) entry which is preliminary data.</text>
</comment>
<sequence>MESIISKIQALAEAKNGGDRRISTYLIERNFDISDLSATRMGQELGISDSSVIRYAKALGCSGFPELKLWLAAASHPQKLRAREEIYEGIEASDSTHQMVEKARVLFASKIDQSLDLLDPQTIDTCARLLIDSRKIVLVGIGTSALIALDINHKLIRCGLNVQFNYDYHTQIVQASLLQPGDVLLAVSARGETAEVVEALELARERGAYTIAITRYGKNKVSQIAEHVIPYSYTEAHEKLGMVTPQILQMIAFDILFFRINSLMSPDSMSTALRTINKRQQKGCTP</sequence>
<feature type="domain" description="SIS" evidence="5">
    <location>
        <begin position="126"/>
        <end position="266"/>
    </location>
</feature>
<evidence type="ECO:0000313" key="6">
    <source>
        <dbReference type="EMBL" id="OAT55809.1"/>
    </source>
</evidence>
<dbReference type="Pfam" id="PF01418">
    <property type="entry name" value="HTH_6"/>
    <property type="match status" value="1"/>
</dbReference>
<dbReference type="InterPro" id="IPR035472">
    <property type="entry name" value="RpiR-like_SIS"/>
</dbReference>
<dbReference type="GO" id="GO:0003677">
    <property type="term" value="F:DNA binding"/>
    <property type="evidence" value="ECO:0007669"/>
    <property type="project" value="UniProtKB-KW"/>
</dbReference>
<dbReference type="Proteomes" id="UP000078386">
    <property type="component" value="Unassembled WGS sequence"/>
</dbReference>
<keyword evidence="7" id="KW-1185">Reference proteome</keyword>
<dbReference type="PROSITE" id="PS51071">
    <property type="entry name" value="HTH_RPIR"/>
    <property type="match status" value="1"/>
</dbReference>
<dbReference type="PATRIC" id="fig|1354264.4.peg.864"/>